<protein>
    <recommendedName>
        <fullName evidence="4">DUF2884 family protein</fullName>
    </recommendedName>
</protein>
<evidence type="ECO:0000313" key="3">
    <source>
        <dbReference type="Proteomes" id="UP000550401"/>
    </source>
</evidence>
<dbReference type="Pfam" id="PF11101">
    <property type="entry name" value="DUF2884"/>
    <property type="match status" value="1"/>
</dbReference>
<evidence type="ECO:0000256" key="1">
    <source>
        <dbReference type="SAM" id="SignalP"/>
    </source>
</evidence>
<keyword evidence="1" id="KW-0732">Signal</keyword>
<proteinExistence type="predicted"/>
<feature type="chain" id="PRO_5032632775" description="DUF2884 family protein" evidence="1">
    <location>
        <begin position="19"/>
        <end position="250"/>
    </location>
</feature>
<dbReference type="EMBL" id="JACGXL010000007">
    <property type="protein sequence ID" value="MBA8889447.1"/>
    <property type="molecule type" value="Genomic_DNA"/>
</dbReference>
<dbReference type="AlphaFoldDB" id="A0A839EXM2"/>
<evidence type="ECO:0000313" key="2">
    <source>
        <dbReference type="EMBL" id="MBA8889447.1"/>
    </source>
</evidence>
<gene>
    <name evidence="2" type="ORF">FHW12_003693</name>
</gene>
<feature type="signal peptide" evidence="1">
    <location>
        <begin position="1"/>
        <end position="18"/>
    </location>
</feature>
<dbReference type="RefSeq" id="WP_182532495.1">
    <property type="nucleotide sequence ID" value="NZ_JACGXL010000007.1"/>
</dbReference>
<keyword evidence="3" id="KW-1185">Reference proteome</keyword>
<accession>A0A839EXM2</accession>
<comment type="caution">
    <text evidence="2">The sequence shown here is derived from an EMBL/GenBank/DDBJ whole genome shotgun (WGS) entry which is preliminary data.</text>
</comment>
<reference evidence="2 3" key="1">
    <citation type="submission" date="2020-07" db="EMBL/GenBank/DDBJ databases">
        <title>Genomic Encyclopedia of Type Strains, Phase IV (KMG-V): Genome sequencing to study the core and pangenomes of soil and plant-associated prokaryotes.</title>
        <authorList>
            <person name="Whitman W."/>
        </authorList>
    </citation>
    <scope>NUCLEOTIDE SEQUENCE [LARGE SCALE GENOMIC DNA]</scope>
    <source>
        <strain evidence="2 3">RH2WT43</strain>
    </source>
</reference>
<dbReference type="Proteomes" id="UP000550401">
    <property type="component" value="Unassembled WGS sequence"/>
</dbReference>
<organism evidence="2 3">
    <name type="scientific">Dokdonella fugitiva</name>
    <dbReference type="NCBI Taxonomy" id="328517"/>
    <lineage>
        <taxon>Bacteria</taxon>
        <taxon>Pseudomonadati</taxon>
        <taxon>Pseudomonadota</taxon>
        <taxon>Gammaproteobacteria</taxon>
        <taxon>Lysobacterales</taxon>
        <taxon>Rhodanobacteraceae</taxon>
        <taxon>Dokdonella</taxon>
    </lineage>
</organism>
<evidence type="ECO:0008006" key="4">
    <source>
        <dbReference type="Google" id="ProtNLM"/>
    </source>
</evidence>
<sequence>MRFLFALLVVACATAARASDLEDTCAASSSYDLVVGADALVFERGAPVPRRIEWRDGRLRVDGAGVTLNTEDADRLALFARELRALVPKVKAIALRGLDLATGVVRDETRRLATSAATRAELDRRIGEHAAELRRRIALSNSTRDWQADAFERDVAAWSADLAPLLAADVGRGAVTAALDGDLDAAVALQVRASELGNGLQPKIERRLRELRPQIQTLCPAIRRLHELQDGVRDGNGRALDLLEIGAVRR</sequence>
<dbReference type="InterPro" id="IPR021307">
    <property type="entry name" value="DUF2884"/>
</dbReference>
<name>A0A839EXM2_9GAMM</name>